<evidence type="ECO:0000256" key="2">
    <source>
        <dbReference type="ARBA" id="ARBA00022679"/>
    </source>
</evidence>
<dbReference type="SMART" id="SM00212">
    <property type="entry name" value="UBCc"/>
    <property type="match status" value="1"/>
</dbReference>
<dbReference type="InterPro" id="IPR051838">
    <property type="entry name" value="ARTD_PARP"/>
</dbReference>
<evidence type="ECO:0000259" key="5">
    <source>
        <dbReference type="PROSITE" id="PS50127"/>
    </source>
</evidence>
<keyword evidence="1" id="KW-0328">Glycosyltransferase</keyword>
<keyword evidence="4" id="KW-0520">NAD</keyword>
<dbReference type="PANTHER" id="PTHR21328">
    <property type="entry name" value="POLY ADP-RIBOSE POLYMERASE FAMILY, MEMBER PARP"/>
    <property type="match status" value="1"/>
</dbReference>
<evidence type="ECO:0000256" key="1">
    <source>
        <dbReference type="ARBA" id="ARBA00022676"/>
    </source>
</evidence>
<accession>A0A6C0CLM8</accession>
<sequence>MKTINIHLSTRELQVEYVKGYNLIFKEAYSPSLKKNERLAIETFKKAYEQYKRPSSKKDMVKLVDSIMKNIKGFCVVCGTDLQIPSSDRWLSCPIVECKDKFDEMEVEELCKYVRKYRKDAELSLQFAVSAIKSTNGINIFDPFPSYFLKGDAKGRTRGELKNLYNNSYNEQKDFQAVKKIANRWNVKSLINDIYQARNDESLYTSPNDSSRSKYTYTEYKLFRFIILSNKSTLKLDKIIQHPQISLYHVINPVDTDEKFSGEYLFHGSNASNWYSIMRNGLKVASGTSAQRNGAAYGKGIYLSDKFSLSASYSNRSTSLTDSGLNIAGVYEVRNAKAKYHKGSSVYVVPNEKDVRLRYLLMFSKHSPADLNDAVNEKFGTMIKQEKQDFSRATNSKSQKRLMAEYKMLNSEGGMFQTNDIKCELVNDNIYDWKLYLSKFDKDFDGNDIPLTLDMKKYNVKNIVLEVIFPQGYPFEPPFIRVVSPQFEYRTGHITLGGSICMEALTTGGWSPKPLENVIMEIISLFYEGGARIKPNGHNKSYSLEEAKQAFKRTALTYNWTP</sequence>
<dbReference type="SUPFAM" id="SSF56399">
    <property type="entry name" value="ADP-ribosylation"/>
    <property type="match status" value="1"/>
</dbReference>
<proteinExistence type="predicted"/>
<dbReference type="CDD" id="cd23802">
    <property type="entry name" value="UBCc_UBE2Q"/>
    <property type="match status" value="1"/>
</dbReference>
<dbReference type="InterPro" id="IPR016135">
    <property type="entry name" value="UBQ-conjugating_enzyme/RWD"/>
</dbReference>
<dbReference type="Gene3D" id="3.90.228.10">
    <property type="match status" value="1"/>
</dbReference>
<dbReference type="InterPro" id="IPR012317">
    <property type="entry name" value="Poly(ADP-ribose)pol_cat_dom"/>
</dbReference>
<dbReference type="EMBL" id="MN739439">
    <property type="protein sequence ID" value="QHT04810.1"/>
    <property type="molecule type" value="Genomic_DNA"/>
</dbReference>
<keyword evidence="3" id="KW-0548">Nucleotidyltransferase</keyword>
<dbReference type="Pfam" id="PF00179">
    <property type="entry name" value="UQ_con"/>
    <property type="match status" value="1"/>
</dbReference>
<dbReference type="AlphaFoldDB" id="A0A6C0CLM8"/>
<dbReference type="SUPFAM" id="SSF54495">
    <property type="entry name" value="UBC-like"/>
    <property type="match status" value="1"/>
</dbReference>
<reference evidence="6" key="1">
    <citation type="journal article" date="2020" name="Nature">
        <title>Giant virus diversity and host interactions through global metagenomics.</title>
        <authorList>
            <person name="Schulz F."/>
            <person name="Roux S."/>
            <person name="Paez-Espino D."/>
            <person name="Jungbluth S."/>
            <person name="Walsh D.A."/>
            <person name="Denef V.J."/>
            <person name="McMahon K.D."/>
            <person name="Konstantinidis K.T."/>
            <person name="Eloe-Fadrosh E.A."/>
            <person name="Kyrpides N.C."/>
            <person name="Woyke T."/>
        </authorList>
    </citation>
    <scope>NUCLEOTIDE SEQUENCE</scope>
    <source>
        <strain evidence="6">GVMAG-M-3300021343-4</strain>
    </source>
</reference>
<dbReference type="PROSITE" id="PS50127">
    <property type="entry name" value="UBC_2"/>
    <property type="match status" value="1"/>
</dbReference>
<protein>
    <recommendedName>
        <fullName evidence="5">UBC core domain-containing protein</fullName>
    </recommendedName>
</protein>
<evidence type="ECO:0000256" key="3">
    <source>
        <dbReference type="ARBA" id="ARBA00022695"/>
    </source>
</evidence>
<dbReference type="GO" id="GO:0016779">
    <property type="term" value="F:nucleotidyltransferase activity"/>
    <property type="evidence" value="ECO:0007669"/>
    <property type="project" value="UniProtKB-KW"/>
</dbReference>
<evidence type="ECO:0000313" key="6">
    <source>
        <dbReference type="EMBL" id="QHT04810.1"/>
    </source>
</evidence>
<dbReference type="InterPro" id="IPR000608">
    <property type="entry name" value="UBC"/>
</dbReference>
<organism evidence="6">
    <name type="scientific">viral metagenome</name>
    <dbReference type="NCBI Taxonomy" id="1070528"/>
    <lineage>
        <taxon>unclassified sequences</taxon>
        <taxon>metagenomes</taxon>
        <taxon>organismal metagenomes</taxon>
    </lineage>
</organism>
<dbReference type="GO" id="GO:0003950">
    <property type="term" value="F:NAD+ poly-ADP-ribosyltransferase activity"/>
    <property type="evidence" value="ECO:0007669"/>
    <property type="project" value="InterPro"/>
</dbReference>
<name>A0A6C0CLM8_9ZZZZ</name>
<keyword evidence="2" id="KW-0808">Transferase</keyword>
<feature type="domain" description="UBC core" evidence="5">
    <location>
        <begin position="397"/>
        <end position="562"/>
    </location>
</feature>
<dbReference type="Gene3D" id="3.10.110.10">
    <property type="entry name" value="Ubiquitin Conjugating Enzyme"/>
    <property type="match status" value="1"/>
</dbReference>
<dbReference type="Pfam" id="PF00644">
    <property type="entry name" value="PARP"/>
    <property type="match status" value="1"/>
</dbReference>
<evidence type="ECO:0000256" key="4">
    <source>
        <dbReference type="ARBA" id="ARBA00023027"/>
    </source>
</evidence>